<sequence length="1084" mass="121640">MSLSSRICGFTAWVNLRLQHSDLMLSNVLMDLMSGMYLRNLIESLTGSEFKNLGDTFDRLTQQQKVTRSEWVVKELKRWRIVPDSYQMDFKLFAARNSEEVFELLWELVSHDIWFLWERMEFLQHPEAAVLTQCVFTWIPDPIDITKQKKKFKVTKNVLGGFGASSMKSQMLKDAGANAEVSDQPDDYEPFPGSELMKKYKSRAAPGAKILKALDCMFQIVKGHLRMTPEGRALRLWKLGDLADTRVICALGNALFPNQFNSEVLLNDRWSLDLVLETMEKIFHFEGCFKAKNLVEGDNRAIAAYFCCFLMAAYKFRQQQMVVLRLEQLKAQTRDAYTDIEFLCEQGLGDSVEKEKLDKLIQAFQAEKAAIESRFNVAECRDNLNFAQDTLKEMQGKIRDKLNDRFEIVQAPRDMTLNQMCISLMINLSLSNGAAFCKLLDPELILENRRIVLQSKKTGEFYDDFTRKTEVTVRQMLRQPSRDSILLDPAEHPQFDIYVECQSKNSLIGVGESVLYQVFPGTLEIWQNGLLKHAKEGNYHAIQKLITFFSFVPDFINYREPGSLNTALHYACRYGQLRVALQLLQNFADIDARNVHKCTPLFLAVESGNRRVCQLLIEWGCDIHAKNIQKITALEASKSDELRRNLMRHYQYYSTTVPLVVSGQLQHLSDMIEDHVTKRHELVSIQSRCLNGSTLLHTAAYFDHLLLIRRLLKLKIDVSIRDYKGAGVLHRAGSVLGARILLEAGADVQLRDREGNQALHVKCFGEDGKQSQLDLIRFLLDNDASPTSKNDKDLMPIHCAALQGRTDVINLLLTHDASVGGGAILRSLGQESSTHPPSLVCLSLTGGFVECADWLLGKGFDLKQDEASRMLYKLVSGELQIARRFLTLGFLLDKCGADPSAQFPPDGATALHLAAGLSEGSDMMLLLLDKGGCPDARAGDMATPLFYACRSGNQLSASLLIERGADTKCRAQNGLAAFDHITDFDEWLTCGYFSDQVCARIRAYQLKRTRDSIRGLLRRVKPNSAKASTAEVIAANLSVTLANELPPLVSGSGGGGGRPLLHRARTTMMLPPAGTRLAASGVLT</sequence>
<protein>
    <submittedName>
        <fullName evidence="2">ANK_REP_REGION domain-containing protein</fullName>
    </submittedName>
</protein>
<dbReference type="OrthoDB" id="424503at2759"/>
<dbReference type="InterPro" id="IPR036872">
    <property type="entry name" value="CH_dom_sf"/>
</dbReference>
<keyword evidence="1" id="KW-1185">Reference proteome</keyword>
<dbReference type="AlphaFoldDB" id="A0A1I8G9Y6"/>
<evidence type="ECO:0000313" key="1">
    <source>
        <dbReference type="Proteomes" id="UP000095280"/>
    </source>
</evidence>
<dbReference type="Pfam" id="PF13637">
    <property type="entry name" value="Ank_4"/>
    <property type="match status" value="1"/>
</dbReference>
<dbReference type="WBParaSite" id="maker-uti_cns_0001294-snap-gene-0.3-mRNA-1">
    <property type="protein sequence ID" value="maker-uti_cns_0001294-snap-gene-0.3-mRNA-1"/>
    <property type="gene ID" value="maker-uti_cns_0001294-snap-gene-0.3"/>
</dbReference>
<dbReference type="SUPFAM" id="SSF48403">
    <property type="entry name" value="Ankyrin repeat"/>
    <property type="match status" value="2"/>
</dbReference>
<dbReference type="Pfam" id="PF12796">
    <property type="entry name" value="Ank_2"/>
    <property type="match status" value="2"/>
</dbReference>
<dbReference type="SMART" id="SM00248">
    <property type="entry name" value="ANK"/>
    <property type="match status" value="7"/>
</dbReference>
<reference evidence="2" key="1">
    <citation type="submission" date="2016-11" db="UniProtKB">
        <authorList>
            <consortium name="WormBaseParasite"/>
        </authorList>
    </citation>
    <scope>IDENTIFICATION</scope>
</reference>
<dbReference type="SUPFAM" id="SSF47576">
    <property type="entry name" value="Calponin-homology domain, CH-domain"/>
    <property type="match status" value="1"/>
</dbReference>
<dbReference type="PANTHER" id="PTHR24133:SF40">
    <property type="entry name" value="ANKYRIN REPEAT DOMAIN 44"/>
    <property type="match status" value="1"/>
</dbReference>
<dbReference type="PANTHER" id="PTHR24133">
    <property type="entry name" value="ANKYRIN DOMAIN-CONTAINING"/>
    <property type="match status" value="1"/>
</dbReference>
<dbReference type="Gene3D" id="1.25.40.20">
    <property type="entry name" value="Ankyrin repeat-containing domain"/>
    <property type="match status" value="3"/>
</dbReference>
<accession>A0A1I8G9Y6</accession>
<dbReference type="InterPro" id="IPR036770">
    <property type="entry name" value="Ankyrin_rpt-contain_sf"/>
</dbReference>
<dbReference type="Proteomes" id="UP000095280">
    <property type="component" value="Unplaced"/>
</dbReference>
<dbReference type="PROSITE" id="PS50088">
    <property type="entry name" value="ANK_REPEAT"/>
    <property type="match status" value="5"/>
</dbReference>
<organism evidence="1 2">
    <name type="scientific">Macrostomum lignano</name>
    <dbReference type="NCBI Taxonomy" id="282301"/>
    <lineage>
        <taxon>Eukaryota</taxon>
        <taxon>Metazoa</taxon>
        <taxon>Spiralia</taxon>
        <taxon>Lophotrochozoa</taxon>
        <taxon>Platyhelminthes</taxon>
        <taxon>Rhabditophora</taxon>
        <taxon>Macrostomorpha</taxon>
        <taxon>Macrostomida</taxon>
        <taxon>Macrostomidae</taxon>
        <taxon>Macrostomum</taxon>
    </lineage>
</organism>
<dbReference type="Pfam" id="PF00023">
    <property type="entry name" value="Ank"/>
    <property type="match status" value="1"/>
</dbReference>
<dbReference type="InterPro" id="IPR002110">
    <property type="entry name" value="Ankyrin_rpt"/>
</dbReference>
<dbReference type="STRING" id="282301.A0A1I8G9Y6"/>
<proteinExistence type="predicted"/>
<dbReference type="PROSITE" id="PS50297">
    <property type="entry name" value="ANK_REP_REGION"/>
    <property type="match status" value="4"/>
</dbReference>
<dbReference type="InterPro" id="IPR052391">
    <property type="entry name" value="E3_Ligase-Neurotoxin"/>
</dbReference>
<name>A0A1I8G9Y6_9PLAT</name>
<evidence type="ECO:0000313" key="2">
    <source>
        <dbReference type="WBParaSite" id="maker-uti_cns_0001294-snap-gene-0.3-mRNA-1"/>
    </source>
</evidence>